<evidence type="ECO:0000313" key="2">
    <source>
        <dbReference type="Proteomes" id="UP000185829"/>
    </source>
</evidence>
<gene>
    <name evidence="1" type="ORF">SAMN05878482_11825</name>
</gene>
<organism evidence="1 2">
    <name type="scientific">Peribacillus simplex</name>
    <dbReference type="NCBI Taxonomy" id="1478"/>
    <lineage>
        <taxon>Bacteria</taxon>
        <taxon>Bacillati</taxon>
        <taxon>Bacillota</taxon>
        <taxon>Bacilli</taxon>
        <taxon>Bacillales</taxon>
        <taxon>Bacillaceae</taxon>
        <taxon>Peribacillus</taxon>
    </lineage>
</organism>
<dbReference type="AlphaFoldDB" id="A0A9X8WNK9"/>
<dbReference type="EMBL" id="FTMX01000018">
    <property type="protein sequence ID" value="SIS13635.1"/>
    <property type="molecule type" value="Genomic_DNA"/>
</dbReference>
<name>A0A9X8WNK9_9BACI</name>
<accession>A0A9X8WNK9</accession>
<evidence type="ECO:0000313" key="1">
    <source>
        <dbReference type="EMBL" id="SIS13635.1"/>
    </source>
</evidence>
<proteinExistence type="predicted"/>
<comment type="caution">
    <text evidence="1">The sequence shown here is derived from an EMBL/GenBank/DDBJ whole genome shotgun (WGS) entry which is preliminary data.</text>
</comment>
<dbReference type="Proteomes" id="UP000185829">
    <property type="component" value="Unassembled WGS sequence"/>
</dbReference>
<reference evidence="1 2" key="1">
    <citation type="submission" date="2017-01" db="EMBL/GenBank/DDBJ databases">
        <authorList>
            <person name="Varghese N."/>
            <person name="Submissions S."/>
        </authorList>
    </citation>
    <scope>NUCLEOTIDE SEQUENCE [LARGE SCALE GENOMIC DNA]</scope>
    <source>
        <strain evidence="1 2">RUG2-6</strain>
    </source>
</reference>
<protein>
    <submittedName>
        <fullName evidence="1">Uncharacterized protein</fullName>
    </submittedName>
</protein>
<sequence length="52" mass="6337">MMSWFSSQIHFPTFVLFMYMVLQSKRFLILTVRGSIGLWTRYLMLTKQFIIK</sequence>